<evidence type="ECO:0000313" key="8">
    <source>
        <dbReference type="EMBL" id="PFG73603.1"/>
    </source>
</evidence>
<dbReference type="CDD" id="cd11078">
    <property type="entry name" value="CYP130-like"/>
    <property type="match status" value="1"/>
</dbReference>
<name>A0A2A9HE21_TEPT2</name>
<protein>
    <submittedName>
        <fullName evidence="8">Cytochrome P450</fullName>
    </submittedName>
</protein>
<keyword evidence="4 7" id="KW-0560">Oxidoreductase</keyword>
<evidence type="ECO:0000256" key="6">
    <source>
        <dbReference type="ARBA" id="ARBA00023033"/>
    </source>
</evidence>
<evidence type="ECO:0000256" key="2">
    <source>
        <dbReference type="ARBA" id="ARBA00022617"/>
    </source>
</evidence>
<comment type="similarity">
    <text evidence="1 7">Belongs to the cytochrome P450 family.</text>
</comment>
<accession>A0A2A9HE21</accession>
<keyword evidence="3 7" id="KW-0479">Metal-binding</keyword>
<evidence type="ECO:0000256" key="5">
    <source>
        <dbReference type="ARBA" id="ARBA00023004"/>
    </source>
</evidence>
<gene>
    <name evidence="8" type="ORF">A9A59_0804</name>
</gene>
<dbReference type="PRINTS" id="PR00359">
    <property type="entry name" value="BP450"/>
</dbReference>
<organism evidence="8 9">
    <name type="scientific">Tepidiforma thermophila (strain KCTC 52669 / CGMCC 1.13589 / G233)</name>
    <dbReference type="NCBI Taxonomy" id="2761530"/>
    <lineage>
        <taxon>Bacteria</taxon>
        <taxon>Bacillati</taxon>
        <taxon>Chloroflexota</taxon>
        <taxon>Tepidiformia</taxon>
        <taxon>Tepidiformales</taxon>
        <taxon>Tepidiformaceae</taxon>
        <taxon>Tepidiforma</taxon>
    </lineage>
</organism>
<evidence type="ECO:0000256" key="3">
    <source>
        <dbReference type="ARBA" id="ARBA00022723"/>
    </source>
</evidence>
<dbReference type="InterPro" id="IPR017972">
    <property type="entry name" value="Cyt_P450_CS"/>
</dbReference>
<dbReference type="PANTHER" id="PTHR46696:SF4">
    <property type="entry name" value="BIOTIN BIOSYNTHESIS CYTOCHROME P450"/>
    <property type="match status" value="1"/>
</dbReference>
<dbReference type="Gene3D" id="1.10.630.10">
    <property type="entry name" value="Cytochrome P450"/>
    <property type="match status" value="1"/>
</dbReference>
<dbReference type="PANTHER" id="PTHR46696">
    <property type="entry name" value="P450, PUTATIVE (EUROFUNG)-RELATED"/>
    <property type="match status" value="1"/>
</dbReference>
<evidence type="ECO:0000256" key="7">
    <source>
        <dbReference type="RuleBase" id="RU000461"/>
    </source>
</evidence>
<dbReference type="InterPro" id="IPR002397">
    <property type="entry name" value="Cyt_P450_B"/>
</dbReference>
<dbReference type="FunFam" id="1.10.630.10:FF:000018">
    <property type="entry name" value="Cytochrome P450 monooxygenase"/>
    <property type="match status" value="1"/>
</dbReference>
<dbReference type="SUPFAM" id="SSF48264">
    <property type="entry name" value="Cytochrome P450"/>
    <property type="match status" value="1"/>
</dbReference>
<dbReference type="RefSeq" id="WP_106427057.1">
    <property type="nucleotide sequence ID" value="NZ_PDJQ01000001.1"/>
</dbReference>
<dbReference type="Pfam" id="PF00067">
    <property type="entry name" value="p450"/>
    <property type="match status" value="1"/>
</dbReference>
<dbReference type="GO" id="GO:0006707">
    <property type="term" value="P:cholesterol catabolic process"/>
    <property type="evidence" value="ECO:0007669"/>
    <property type="project" value="TreeGrafter"/>
</dbReference>
<dbReference type="GO" id="GO:0036199">
    <property type="term" value="F:cholest-4-en-3-one 26-monooxygenase activity"/>
    <property type="evidence" value="ECO:0007669"/>
    <property type="project" value="TreeGrafter"/>
</dbReference>
<evidence type="ECO:0000256" key="4">
    <source>
        <dbReference type="ARBA" id="ARBA00023002"/>
    </source>
</evidence>
<comment type="caution">
    <text evidence="8">The sequence shown here is derived from an EMBL/GenBank/DDBJ whole genome shotgun (WGS) entry which is preliminary data.</text>
</comment>
<keyword evidence="6 7" id="KW-0503">Monooxygenase</keyword>
<keyword evidence="2 7" id="KW-0349">Heme</keyword>
<dbReference type="GO" id="GO:0005506">
    <property type="term" value="F:iron ion binding"/>
    <property type="evidence" value="ECO:0007669"/>
    <property type="project" value="InterPro"/>
</dbReference>
<proteinExistence type="inferred from homology"/>
<dbReference type="AlphaFoldDB" id="A0A2A9HE21"/>
<evidence type="ECO:0000313" key="9">
    <source>
        <dbReference type="Proteomes" id="UP000223071"/>
    </source>
</evidence>
<dbReference type="GO" id="GO:0020037">
    <property type="term" value="F:heme binding"/>
    <property type="evidence" value="ECO:0007669"/>
    <property type="project" value="InterPro"/>
</dbReference>
<keyword evidence="5 7" id="KW-0408">Iron</keyword>
<dbReference type="Proteomes" id="UP000223071">
    <property type="component" value="Unassembled WGS sequence"/>
</dbReference>
<keyword evidence="9" id="KW-1185">Reference proteome</keyword>
<dbReference type="GO" id="GO:0008395">
    <property type="term" value="F:steroid hydroxylase activity"/>
    <property type="evidence" value="ECO:0007669"/>
    <property type="project" value="TreeGrafter"/>
</dbReference>
<dbReference type="InterPro" id="IPR036396">
    <property type="entry name" value="Cyt_P450_sf"/>
</dbReference>
<evidence type="ECO:0000256" key="1">
    <source>
        <dbReference type="ARBA" id="ARBA00010617"/>
    </source>
</evidence>
<dbReference type="InterPro" id="IPR001128">
    <property type="entry name" value="Cyt_P450"/>
</dbReference>
<sequence>MPSLAEINPLAPETAECPFPFYEAMRRECPVYQVPGAGFFIVSRFEDVLHVLRHPEIFSSKSGPGLRPVPDEEILAIMRQGWMPVNTLLTQDPPAHSRYRALVNKAFSARRVASLEPSITAIANDLIDRFINDGEVELVRQFAVPLPLTVIADALGVDRADMDRFKRWSDDSVAPLGGFLTREREIECAKSIVEFQHYFAERLEERRTSPRDDILTDLLNAHIGLEGEESRPLDMAEMLSILQQILVAGNETTTNLIASGMMLLIHHPEVMQRLRAQPELIPNFVEEALRLESPVQGLFRQAVVDTEIGGTPIPAGTRILLSYASANRDEAEFPHADQIDLEREAPEGHLAFGRGIHYCLGAALARLEARIAFTLLLSRLKNIRAAEGKNDYTHVPSVILRGLKALYLEFEPS</sequence>
<dbReference type="EMBL" id="PDJQ01000001">
    <property type="protein sequence ID" value="PFG73603.1"/>
    <property type="molecule type" value="Genomic_DNA"/>
</dbReference>
<dbReference type="PROSITE" id="PS00086">
    <property type="entry name" value="CYTOCHROME_P450"/>
    <property type="match status" value="1"/>
</dbReference>
<reference evidence="8 9" key="1">
    <citation type="submission" date="2017-09" db="EMBL/GenBank/DDBJ databases">
        <title>Sequencing the genomes of two abundant thermophiles in Great Basin hot springs: Thermocrinis jamiesonii and novel Chloroflexi Thermoflexus hugenholtzii.</title>
        <authorList>
            <person name="Hedlund B."/>
        </authorList>
    </citation>
    <scope>NUCLEOTIDE SEQUENCE [LARGE SCALE GENOMIC DNA]</scope>
    <source>
        <strain evidence="8 9">G233</strain>
    </source>
</reference>
<dbReference type="PRINTS" id="PR00385">
    <property type="entry name" value="P450"/>
</dbReference>